<reference evidence="1" key="2">
    <citation type="journal article" date="2021" name="PeerJ">
        <title>Extensive microbial diversity within the chicken gut microbiome revealed by metagenomics and culture.</title>
        <authorList>
            <person name="Gilroy R."/>
            <person name="Ravi A."/>
            <person name="Getino M."/>
            <person name="Pursley I."/>
            <person name="Horton D.L."/>
            <person name="Alikhan N.F."/>
            <person name="Baker D."/>
            <person name="Gharbi K."/>
            <person name="Hall N."/>
            <person name="Watson M."/>
            <person name="Adriaenssens E.M."/>
            <person name="Foster-Nyarko E."/>
            <person name="Jarju S."/>
            <person name="Secka A."/>
            <person name="Antonio M."/>
            <person name="Oren A."/>
            <person name="Chaudhuri R.R."/>
            <person name="La Ragione R."/>
            <person name="Hildebrand F."/>
            <person name="Pallen M.J."/>
        </authorList>
    </citation>
    <scope>NUCLEOTIDE SEQUENCE</scope>
    <source>
        <strain evidence="1">C6-149</strain>
    </source>
</reference>
<evidence type="ECO:0000313" key="2">
    <source>
        <dbReference type="Proteomes" id="UP000823614"/>
    </source>
</evidence>
<comment type="caution">
    <text evidence="1">The sequence shown here is derived from an EMBL/GenBank/DDBJ whole genome shotgun (WGS) entry which is preliminary data.</text>
</comment>
<organism evidence="1 2">
    <name type="scientific">Candidatus Gallilactobacillus intestinavium</name>
    <dbReference type="NCBI Taxonomy" id="2840838"/>
    <lineage>
        <taxon>Bacteria</taxon>
        <taxon>Bacillati</taxon>
        <taxon>Bacillota</taxon>
        <taxon>Bacilli</taxon>
        <taxon>Lactobacillales</taxon>
        <taxon>Lactobacillaceae</taxon>
        <taxon>Lactobacillaceae incertae sedis</taxon>
        <taxon>Candidatus Gallilactobacillus</taxon>
    </lineage>
</organism>
<dbReference type="EMBL" id="JADIMP010000023">
    <property type="protein sequence ID" value="MBO8441072.1"/>
    <property type="molecule type" value="Genomic_DNA"/>
</dbReference>
<evidence type="ECO:0000313" key="1">
    <source>
        <dbReference type="EMBL" id="MBO8441072.1"/>
    </source>
</evidence>
<name>A0A9D9E447_9LACO</name>
<dbReference type="Proteomes" id="UP000823614">
    <property type="component" value="Unassembled WGS sequence"/>
</dbReference>
<protein>
    <submittedName>
        <fullName evidence="1">Uncharacterized protein</fullName>
    </submittedName>
</protein>
<dbReference type="AlphaFoldDB" id="A0A9D9E447"/>
<accession>A0A9D9E447</accession>
<reference evidence="1" key="1">
    <citation type="submission" date="2020-10" db="EMBL/GenBank/DDBJ databases">
        <authorList>
            <person name="Gilroy R."/>
        </authorList>
    </citation>
    <scope>NUCLEOTIDE SEQUENCE</scope>
    <source>
        <strain evidence="1">C6-149</strain>
    </source>
</reference>
<proteinExistence type="predicted"/>
<sequence length="95" mass="10800">MKTITVNEKANRKELENLLQFPESVVIVENDQQVGKVSAEQMQVLAGDFADYQVELELDCIENNQSIIELDFVEYLLNKLGFSINKDNTVSVMAF</sequence>
<gene>
    <name evidence="1" type="ORF">IAA89_01280</name>
</gene>